<protein>
    <submittedName>
        <fullName evidence="1">Uncharacterized protein</fullName>
    </submittedName>
</protein>
<dbReference type="AlphaFoldDB" id="A0A2P5AE64"/>
<accession>A0A2P5AE64</accession>
<feature type="non-terminal residue" evidence="1">
    <location>
        <position position="1"/>
    </location>
</feature>
<evidence type="ECO:0000313" key="2">
    <source>
        <dbReference type="Proteomes" id="UP000237105"/>
    </source>
</evidence>
<dbReference type="OrthoDB" id="1209584at2759"/>
<reference evidence="2" key="1">
    <citation type="submission" date="2016-06" db="EMBL/GenBank/DDBJ databases">
        <title>Parallel loss of symbiosis genes in relatives of nitrogen-fixing non-legume Parasponia.</title>
        <authorList>
            <person name="Van Velzen R."/>
            <person name="Holmer R."/>
            <person name="Bu F."/>
            <person name="Rutten L."/>
            <person name="Van Zeijl A."/>
            <person name="Liu W."/>
            <person name="Santuari L."/>
            <person name="Cao Q."/>
            <person name="Sharma T."/>
            <person name="Shen D."/>
            <person name="Roswanjaya Y."/>
            <person name="Wardhani T."/>
            <person name="Kalhor M.S."/>
            <person name="Jansen J."/>
            <person name="Van den Hoogen J."/>
            <person name="Gungor B."/>
            <person name="Hartog M."/>
            <person name="Hontelez J."/>
            <person name="Verver J."/>
            <person name="Yang W.-C."/>
            <person name="Schijlen E."/>
            <person name="Repin R."/>
            <person name="Schilthuizen M."/>
            <person name="Schranz E."/>
            <person name="Heidstra R."/>
            <person name="Miyata K."/>
            <person name="Fedorova E."/>
            <person name="Kohlen W."/>
            <person name="Bisseling T."/>
            <person name="Smit S."/>
            <person name="Geurts R."/>
        </authorList>
    </citation>
    <scope>NUCLEOTIDE SEQUENCE [LARGE SCALE GENOMIC DNA]</scope>
    <source>
        <strain evidence="2">cv. WU1-14</strain>
    </source>
</reference>
<proteinExistence type="predicted"/>
<name>A0A2P5AE64_PARAD</name>
<dbReference type="EMBL" id="JXTB01000641">
    <property type="protein sequence ID" value="PON34824.1"/>
    <property type="molecule type" value="Genomic_DNA"/>
</dbReference>
<dbReference type="Proteomes" id="UP000237105">
    <property type="component" value="Unassembled WGS sequence"/>
</dbReference>
<gene>
    <name evidence="1" type="ORF">PanWU01x14_341230</name>
</gene>
<comment type="caution">
    <text evidence="1">The sequence shown here is derived from an EMBL/GenBank/DDBJ whole genome shotgun (WGS) entry which is preliminary data.</text>
</comment>
<sequence>GNDESQTRPFQARAVVDRRHQECPEGVLPNWKQEMMVQLSKRLGAYHSQTPDDLEEQTVRGINRTAFADWI</sequence>
<keyword evidence="2" id="KW-1185">Reference proteome</keyword>
<organism evidence="1 2">
    <name type="scientific">Parasponia andersonii</name>
    <name type="common">Sponia andersonii</name>
    <dbReference type="NCBI Taxonomy" id="3476"/>
    <lineage>
        <taxon>Eukaryota</taxon>
        <taxon>Viridiplantae</taxon>
        <taxon>Streptophyta</taxon>
        <taxon>Embryophyta</taxon>
        <taxon>Tracheophyta</taxon>
        <taxon>Spermatophyta</taxon>
        <taxon>Magnoliopsida</taxon>
        <taxon>eudicotyledons</taxon>
        <taxon>Gunneridae</taxon>
        <taxon>Pentapetalae</taxon>
        <taxon>rosids</taxon>
        <taxon>fabids</taxon>
        <taxon>Rosales</taxon>
        <taxon>Cannabaceae</taxon>
        <taxon>Parasponia</taxon>
    </lineage>
</organism>
<evidence type="ECO:0000313" key="1">
    <source>
        <dbReference type="EMBL" id="PON34824.1"/>
    </source>
</evidence>